<proteinExistence type="predicted"/>
<dbReference type="HOGENOM" id="CLU_2012856_0_0_5"/>
<accession>Q1QF89</accession>
<reference evidence="2" key="1">
    <citation type="submission" date="2006-03" db="EMBL/GenBank/DDBJ databases">
        <title>Complete sequence of plasmid 2 of Nitrobacter hamburgensis X14.</title>
        <authorList>
            <consortium name="US DOE Joint Genome Institute"/>
            <person name="Copeland A."/>
            <person name="Lucas S."/>
            <person name="Lapidus A."/>
            <person name="Barry K."/>
            <person name="Detter J.C."/>
            <person name="Glavina del Rio T."/>
            <person name="Hammon N."/>
            <person name="Israni S."/>
            <person name="Dalin E."/>
            <person name="Tice H."/>
            <person name="Pitluck S."/>
            <person name="Chain P."/>
            <person name="Malfatti S."/>
            <person name="Shin M."/>
            <person name="Vergez L."/>
            <person name="Schmutz J."/>
            <person name="Larimer F."/>
            <person name="Land M."/>
            <person name="Hauser L."/>
            <person name="Kyrpides N."/>
            <person name="Ivanova N."/>
            <person name="Ward B."/>
            <person name="Arp D."/>
            <person name="Klotz M."/>
            <person name="Stein L."/>
            <person name="O'Mullan G."/>
            <person name="Starkenburg S."/>
            <person name="Sayavedra L."/>
            <person name="Poret-Peterson A.T."/>
            <person name="Gentry M.E."/>
            <person name="Bruce D."/>
            <person name="Richardson P."/>
        </authorList>
    </citation>
    <scope>NUCLEOTIDE SEQUENCE [LARGE SCALE GENOMIC DNA]</scope>
    <source>
        <strain evidence="2">DSM 10229 / NCIMB 13809 / X14</strain>
        <plasmid evidence="2">Plasmid pNITHX2</plasmid>
    </source>
</reference>
<dbReference type="AlphaFoldDB" id="Q1QF89"/>
<geneLocation type="plasmid" evidence="2">
    <name>pNITHX2</name>
</geneLocation>
<dbReference type="OrthoDB" id="8254948at2"/>
<dbReference type="KEGG" id="nha:Nham_4529"/>
<name>Q1QF89_NITHX</name>
<evidence type="ECO:0008006" key="3">
    <source>
        <dbReference type="Google" id="ProtNLM"/>
    </source>
</evidence>
<dbReference type="EMBL" id="CP000321">
    <property type="protein sequence ID" value="ABE65108.1"/>
    <property type="molecule type" value="Genomic_DNA"/>
</dbReference>
<sequence length="123" mass="13375">MERQIGQKELPRPRAPRLRRMLLLFVAFAYLFVGLAHTVSCTDETVTSLISMGGAFGNVSDEGSSKKSPLVAQHCYVCAPVLMPALIPMAVPSARSVKVALIVPKVLRATQPWADTPPPKYLT</sequence>
<organism evidence="1 2">
    <name type="scientific">Nitrobacter hamburgensis (strain DSM 10229 / NCIMB 13809 / X14)</name>
    <dbReference type="NCBI Taxonomy" id="323097"/>
    <lineage>
        <taxon>Bacteria</taxon>
        <taxon>Pseudomonadati</taxon>
        <taxon>Pseudomonadota</taxon>
        <taxon>Alphaproteobacteria</taxon>
        <taxon>Hyphomicrobiales</taxon>
        <taxon>Nitrobacteraceae</taxon>
        <taxon>Nitrobacter</taxon>
    </lineage>
</organism>
<evidence type="ECO:0000313" key="2">
    <source>
        <dbReference type="Proteomes" id="UP000001953"/>
    </source>
</evidence>
<keyword evidence="2" id="KW-1185">Reference proteome</keyword>
<gene>
    <name evidence="1" type="ordered locus">Nham_4529</name>
</gene>
<protein>
    <recommendedName>
        <fullName evidence="3">DUF2946 domain-containing protein</fullName>
    </recommendedName>
</protein>
<dbReference type="Proteomes" id="UP000001953">
    <property type="component" value="Plasmid 2"/>
</dbReference>
<keyword evidence="1" id="KW-0614">Plasmid</keyword>
<evidence type="ECO:0000313" key="1">
    <source>
        <dbReference type="EMBL" id="ABE65108.1"/>
    </source>
</evidence>
<dbReference type="eggNOG" id="ENOG50315BQ">
    <property type="taxonomic scope" value="Bacteria"/>
</dbReference>